<evidence type="ECO:0000256" key="6">
    <source>
        <dbReference type="ARBA" id="ARBA00009541"/>
    </source>
</evidence>
<comment type="cofactor">
    <cofactor evidence="2">
        <name>Mn(2+)</name>
        <dbReference type="ChEBI" id="CHEBI:29035"/>
    </cofactor>
</comment>
<sequence length="214" mass="23877">MVIVSPSILSADFLNLERDIKRLESADANFIHIDIMDGVFVDNITWGPSTVSEIRKITSLTLDVHLMVNKPERIIDEYIKTKANIITIHPESTIFLRKTLLQIKNSGLKAGLALKLETPINAIENCLDLIDVVLLLTCDEGFGGMDFHPLSLEKISLLSKWRRDQGLDFKIEVDGGVNLETGKLCKEAGADILVSGSYIFKRDMKKAINLLKNV</sequence>
<feature type="binding site" evidence="10">
    <location>
        <position position="174"/>
    </location>
    <ligand>
        <name>a divalent metal cation</name>
        <dbReference type="ChEBI" id="CHEBI:60240"/>
    </ligand>
</feature>
<feature type="binding site" evidence="10">
    <location>
        <position position="65"/>
    </location>
    <ligand>
        <name>substrate</name>
    </ligand>
</feature>
<evidence type="ECO:0000256" key="8">
    <source>
        <dbReference type="ARBA" id="ARBA00022723"/>
    </source>
</evidence>
<evidence type="ECO:0000256" key="7">
    <source>
        <dbReference type="ARBA" id="ARBA00013188"/>
    </source>
</evidence>
<proteinExistence type="inferred from homology"/>
<feature type="binding site" evidence="10">
    <location>
        <position position="65"/>
    </location>
    <ligand>
        <name>a divalent metal cation</name>
        <dbReference type="ChEBI" id="CHEBI:60240"/>
    </ligand>
</feature>
<dbReference type="SUPFAM" id="SSF51366">
    <property type="entry name" value="Ribulose-phoshate binding barrel"/>
    <property type="match status" value="1"/>
</dbReference>
<evidence type="ECO:0000256" key="4">
    <source>
        <dbReference type="ARBA" id="ARBA00001947"/>
    </source>
</evidence>
<keyword evidence="9 10" id="KW-0413">Isomerase</keyword>
<feature type="binding site" evidence="10">
    <location>
        <position position="32"/>
    </location>
    <ligand>
        <name>a divalent metal cation</name>
        <dbReference type="ChEBI" id="CHEBI:60240"/>
    </ligand>
</feature>
<comment type="caution">
    <text evidence="12">The sequence shown here is derived from an EMBL/GenBank/DDBJ whole genome shotgun (WGS) entry which is preliminary data.</text>
</comment>
<evidence type="ECO:0000256" key="2">
    <source>
        <dbReference type="ARBA" id="ARBA00001936"/>
    </source>
</evidence>
<organism evidence="12 13">
    <name type="scientific">Bacillus chungangensis</name>
    <dbReference type="NCBI Taxonomy" id="587633"/>
    <lineage>
        <taxon>Bacteria</taxon>
        <taxon>Bacillati</taxon>
        <taxon>Bacillota</taxon>
        <taxon>Bacilli</taxon>
        <taxon>Bacillales</taxon>
        <taxon>Bacillaceae</taxon>
        <taxon>Bacillus</taxon>
    </lineage>
</organism>
<dbReference type="InterPro" id="IPR013785">
    <property type="entry name" value="Aldolase_TIM"/>
</dbReference>
<keyword evidence="8 10" id="KW-0479">Metal-binding</keyword>
<comment type="cofactor">
    <cofactor evidence="4">
        <name>Zn(2+)</name>
        <dbReference type="ChEBI" id="CHEBI:29105"/>
    </cofactor>
</comment>
<protein>
    <recommendedName>
        <fullName evidence="7 10">Ribulose-phosphate 3-epimerase</fullName>
        <ecNumber evidence="7 10">5.1.3.1</ecNumber>
    </recommendedName>
</protein>
<evidence type="ECO:0000313" key="12">
    <source>
        <dbReference type="EMBL" id="MDQ0177281.1"/>
    </source>
</evidence>
<name>A0ABT9WVF3_9BACI</name>
<evidence type="ECO:0000256" key="9">
    <source>
        <dbReference type="ARBA" id="ARBA00023235"/>
    </source>
</evidence>
<dbReference type="NCBIfam" id="TIGR01163">
    <property type="entry name" value="rpe"/>
    <property type="match status" value="1"/>
</dbReference>
<comment type="cofactor">
    <cofactor evidence="3">
        <name>Co(2+)</name>
        <dbReference type="ChEBI" id="CHEBI:48828"/>
    </cofactor>
</comment>
<comment type="function">
    <text evidence="10">Catalyzes the reversible epimerization of D-ribulose 5-phosphate to D-xylulose 5-phosphate.</text>
</comment>
<dbReference type="EMBL" id="JAUSTT010000020">
    <property type="protein sequence ID" value="MDQ0177281.1"/>
    <property type="molecule type" value="Genomic_DNA"/>
</dbReference>
<dbReference type="NCBIfam" id="NF004076">
    <property type="entry name" value="PRK05581.1-4"/>
    <property type="match status" value="1"/>
</dbReference>
<dbReference type="InterPro" id="IPR011060">
    <property type="entry name" value="RibuloseP-bd_barrel"/>
</dbReference>
<dbReference type="EC" id="5.1.3.1" evidence="7 10"/>
<feature type="active site" description="Proton acceptor" evidence="10">
    <location>
        <position position="34"/>
    </location>
</feature>
<comment type="similarity">
    <text evidence="6 10 11">Belongs to the ribulose-phosphate 3-epimerase family.</text>
</comment>
<dbReference type="PANTHER" id="PTHR11749">
    <property type="entry name" value="RIBULOSE-5-PHOSPHATE-3-EPIMERASE"/>
    <property type="match status" value="1"/>
</dbReference>
<dbReference type="Pfam" id="PF00834">
    <property type="entry name" value="Ribul_P_3_epim"/>
    <property type="match status" value="1"/>
</dbReference>
<evidence type="ECO:0000256" key="1">
    <source>
        <dbReference type="ARBA" id="ARBA00001782"/>
    </source>
</evidence>
<feature type="binding site" evidence="10">
    <location>
        <begin position="141"/>
        <end position="144"/>
    </location>
    <ligand>
        <name>substrate</name>
    </ligand>
</feature>
<dbReference type="InterPro" id="IPR026019">
    <property type="entry name" value="Ribul_P_3_epim"/>
</dbReference>
<comment type="pathway">
    <text evidence="10">Carbohydrate degradation.</text>
</comment>
<dbReference type="Gene3D" id="3.20.20.70">
    <property type="entry name" value="Aldolase class I"/>
    <property type="match status" value="1"/>
</dbReference>
<dbReference type="GO" id="GO:0004750">
    <property type="term" value="F:D-ribulose-phosphate 3-epimerase activity"/>
    <property type="evidence" value="ECO:0007669"/>
    <property type="project" value="UniProtKB-EC"/>
</dbReference>
<keyword evidence="10 11" id="KW-0119">Carbohydrate metabolism</keyword>
<feature type="binding site" evidence="10">
    <location>
        <begin position="174"/>
        <end position="176"/>
    </location>
    <ligand>
        <name>substrate</name>
    </ligand>
</feature>
<comment type="cofactor">
    <cofactor evidence="5">
        <name>Fe(2+)</name>
        <dbReference type="ChEBI" id="CHEBI:29033"/>
    </cofactor>
</comment>
<dbReference type="CDD" id="cd00429">
    <property type="entry name" value="RPE"/>
    <property type="match status" value="1"/>
</dbReference>
<keyword evidence="13" id="KW-1185">Reference proteome</keyword>
<feature type="active site" description="Proton donor" evidence="10">
    <location>
        <position position="174"/>
    </location>
</feature>
<evidence type="ECO:0000256" key="11">
    <source>
        <dbReference type="PIRNR" id="PIRNR001461"/>
    </source>
</evidence>
<accession>A0ABT9WVF3</accession>
<dbReference type="PROSITE" id="PS01085">
    <property type="entry name" value="RIBUL_P_3_EPIMER_1"/>
    <property type="match status" value="1"/>
</dbReference>
<reference evidence="12 13" key="1">
    <citation type="submission" date="2023-07" db="EMBL/GenBank/DDBJ databases">
        <title>Genomic Encyclopedia of Type Strains, Phase IV (KMG-IV): sequencing the most valuable type-strain genomes for metagenomic binning, comparative biology and taxonomic classification.</title>
        <authorList>
            <person name="Goeker M."/>
        </authorList>
    </citation>
    <scope>NUCLEOTIDE SEQUENCE [LARGE SCALE GENOMIC DNA]</scope>
    <source>
        <strain evidence="12 13">DSM 23837</strain>
    </source>
</reference>
<dbReference type="InterPro" id="IPR000056">
    <property type="entry name" value="Ribul_P_3_epim-like"/>
</dbReference>
<comment type="catalytic activity">
    <reaction evidence="1 10 11">
        <text>D-ribulose 5-phosphate = D-xylulose 5-phosphate</text>
        <dbReference type="Rhea" id="RHEA:13677"/>
        <dbReference type="ChEBI" id="CHEBI:57737"/>
        <dbReference type="ChEBI" id="CHEBI:58121"/>
        <dbReference type="EC" id="5.1.3.1"/>
    </reaction>
</comment>
<gene>
    <name evidence="10" type="primary">rpe</name>
    <name evidence="12" type="ORF">J2S08_003160</name>
</gene>
<feature type="binding site" evidence="10">
    <location>
        <position position="7"/>
    </location>
    <ligand>
        <name>substrate</name>
    </ligand>
</feature>
<evidence type="ECO:0000256" key="5">
    <source>
        <dbReference type="ARBA" id="ARBA00001954"/>
    </source>
</evidence>
<dbReference type="PIRSF" id="PIRSF001461">
    <property type="entry name" value="RPE"/>
    <property type="match status" value="1"/>
</dbReference>
<dbReference type="HAMAP" id="MF_02227">
    <property type="entry name" value="RPE"/>
    <property type="match status" value="1"/>
</dbReference>
<evidence type="ECO:0000256" key="10">
    <source>
        <dbReference type="HAMAP-Rule" id="MF_02227"/>
    </source>
</evidence>
<comment type="cofactor">
    <cofactor evidence="10">
        <name>a divalent metal cation</name>
        <dbReference type="ChEBI" id="CHEBI:60240"/>
    </cofactor>
    <text evidence="10">Binds 1 divalent metal cation per subunit.</text>
</comment>
<feature type="binding site" evidence="10">
    <location>
        <position position="34"/>
    </location>
    <ligand>
        <name>a divalent metal cation</name>
        <dbReference type="ChEBI" id="CHEBI:60240"/>
    </ligand>
</feature>
<dbReference type="Proteomes" id="UP001223586">
    <property type="component" value="Unassembled WGS sequence"/>
</dbReference>
<evidence type="ECO:0000256" key="3">
    <source>
        <dbReference type="ARBA" id="ARBA00001941"/>
    </source>
</evidence>
<feature type="binding site" evidence="10">
    <location>
        <begin position="196"/>
        <end position="197"/>
    </location>
    <ligand>
        <name>substrate</name>
    </ligand>
</feature>
<evidence type="ECO:0000313" key="13">
    <source>
        <dbReference type="Proteomes" id="UP001223586"/>
    </source>
</evidence>